<name>A0A0F9LKV3_9ZZZZ</name>
<sequence>MEIQTLSWAVYQDETTDGGTCFVCKDLDLDGCMGQGQTSEEAVADWVGARAEFLASMREDGISVSGYIDI</sequence>
<dbReference type="SUPFAM" id="SSF143100">
    <property type="entry name" value="TTHA1013/TTHA0281-like"/>
    <property type="match status" value="1"/>
</dbReference>
<dbReference type="InterPro" id="IPR035069">
    <property type="entry name" value="TTHA1013/TTHA0281-like"/>
</dbReference>
<comment type="caution">
    <text evidence="1">The sequence shown here is derived from an EMBL/GenBank/DDBJ whole genome shotgun (WGS) entry which is preliminary data.</text>
</comment>
<proteinExistence type="predicted"/>
<accession>A0A0F9LKV3</accession>
<evidence type="ECO:0000313" key="1">
    <source>
        <dbReference type="EMBL" id="KKM93993.1"/>
    </source>
</evidence>
<dbReference type="Gene3D" id="3.30.160.250">
    <property type="match status" value="1"/>
</dbReference>
<dbReference type="EMBL" id="LAZR01006197">
    <property type="protein sequence ID" value="KKM93993.1"/>
    <property type="molecule type" value="Genomic_DNA"/>
</dbReference>
<reference evidence="1" key="1">
    <citation type="journal article" date="2015" name="Nature">
        <title>Complex archaea that bridge the gap between prokaryotes and eukaryotes.</title>
        <authorList>
            <person name="Spang A."/>
            <person name="Saw J.H."/>
            <person name="Jorgensen S.L."/>
            <person name="Zaremba-Niedzwiedzka K."/>
            <person name="Martijn J."/>
            <person name="Lind A.E."/>
            <person name="van Eijk R."/>
            <person name="Schleper C."/>
            <person name="Guy L."/>
            <person name="Ettema T.J."/>
        </authorList>
    </citation>
    <scope>NUCLEOTIDE SEQUENCE</scope>
</reference>
<protein>
    <recommendedName>
        <fullName evidence="2">HicB-like antitoxin of toxin-antitoxin system domain-containing protein</fullName>
    </recommendedName>
</protein>
<dbReference type="AlphaFoldDB" id="A0A0F9LKV3"/>
<gene>
    <name evidence="1" type="ORF">LCGC14_1202760</name>
</gene>
<evidence type="ECO:0008006" key="2">
    <source>
        <dbReference type="Google" id="ProtNLM"/>
    </source>
</evidence>
<organism evidence="1">
    <name type="scientific">marine sediment metagenome</name>
    <dbReference type="NCBI Taxonomy" id="412755"/>
    <lineage>
        <taxon>unclassified sequences</taxon>
        <taxon>metagenomes</taxon>
        <taxon>ecological metagenomes</taxon>
    </lineage>
</organism>